<dbReference type="InterPro" id="IPR045584">
    <property type="entry name" value="Pilin-like"/>
</dbReference>
<keyword evidence="2" id="KW-0472">Membrane</keyword>
<dbReference type="AlphaFoldDB" id="A0A4V0YHC7"/>
<dbReference type="PRINTS" id="PR00813">
    <property type="entry name" value="BCTERIALGSPG"/>
</dbReference>
<dbReference type="KEGG" id="agf:ET445_13875"/>
<dbReference type="OrthoDB" id="9805760at2"/>
<evidence type="ECO:0000256" key="1">
    <source>
        <dbReference type="ARBA" id="ARBA00022481"/>
    </source>
</evidence>
<dbReference type="SUPFAM" id="SSF54523">
    <property type="entry name" value="Pili subunits"/>
    <property type="match status" value="1"/>
</dbReference>
<dbReference type="GO" id="GO:0015628">
    <property type="term" value="P:protein secretion by the type II secretion system"/>
    <property type="evidence" value="ECO:0007669"/>
    <property type="project" value="InterPro"/>
</dbReference>
<evidence type="ECO:0000313" key="3">
    <source>
        <dbReference type="EMBL" id="QAY74251.1"/>
    </source>
</evidence>
<dbReference type="GO" id="GO:0015627">
    <property type="term" value="C:type II protein secretion system complex"/>
    <property type="evidence" value="ECO:0007669"/>
    <property type="project" value="InterPro"/>
</dbReference>
<keyword evidence="2" id="KW-1133">Transmembrane helix</keyword>
<dbReference type="NCBIfam" id="TIGR02532">
    <property type="entry name" value="IV_pilin_GFxxxE"/>
    <property type="match status" value="1"/>
</dbReference>
<name>A0A4V0YHC7_9MICO</name>
<dbReference type="Pfam" id="PF07963">
    <property type="entry name" value="N_methyl"/>
    <property type="match status" value="1"/>
</dbReference>
<protein>
    <submittedName>
        <fullName evidence="3">Prepilin-type N-terminal cleavage/methylation domain-containing protein</fullName>
    </submittedName>
</protein>
<keyword evidence="2" id="KW-0812">Transmembrane</keyword>
<evidence type="ECO:0000313" key="4">
    <source>
        <dbReference type="Proteomes" id="UP000291259"/>
    </source>
</evidence>
<accession>A0A4V0YHC7</accession>
<dbReference type="EMBL" id="CP035491">
    <property type="protein sequence ID" value="QAY74251.1"/>
    <property type="molecule type" value="Genomic_DNA"/>
</dbReference>
<dbReference type="Gene3D" id="3.30.700.10">
    <property type="entry name" value="Glycoprotein, Type 4 Pilin"/>
    <property type="match status" value="1"/>
</dbReference>
<dbReference type="InterPro" id="IPR012902">
    <property type="entry name" value="N_methyl_site"/>
</dbReference>
<gene>
    <name evidence="3" type="ORF">ET445_13875</name>
</gene>
<sequence length="380" mass="39481">MARRASRTTPNHLAEPQRGAGFTIVELLIVIVVIAILATITVVSYNGVVNQANETAVKSDLQTLTSILELDSITSGSYPATANAANGGRGLALNGGRTVAYTSTGDTYCVAVTGGSITFSYDSTTRRTVSGACDVGGGGGGGDGTIADGSVIQTITAANCLTTRTRAVDARDNHTYWVQKLADGKCWMLTNLGYAGGGTNTYADVKSLANGTGGSTTYTAARYYVVPGTTNFTTEPTAPSISTDGTGQYGYFYNWCAAMGAQTSTSACANATTPTPSTTISICPAGWRLPRVSSGDFSALNTAINGGSATTDAGLRTGWLTQRTGWWDSGFKYLGSDGNYWSSTQSSATNAYQLNFGSSYVYPADDDYKLYGLAVRCVAV</sequence>
<keyword evidence="1" id="KW-0488">Methylation</keyword>
<keyword evidence="4" id="KW-1185">Reference proteome</keyword>
<dbReference type="Proteomes" id="UP000291259">
    <property type="component" value="Chromosome"/>
</dbReference>
<dbReference type="InterPro" id="IPR011871">
    <property type="entry name" value="Fib_succ_major"/>
</dbReference>
<evidence type="ECO:0000256" key="2">
    <source>
        <dbReference type="SAM" id="Phobius"/>
    </source>
</evidence>
<feature type="transmembrane region" description="Helical" evidence="2">
    <location>
        <begin position="21"/>
        <end position="45"/>
    </location>
</feature>
<dbReference type="NCBIfam" id="TIGR02145">
    <property type="entry name" value="Fib_succ_major"/>
    <property type="match status" value="1"/>
</dbReference>
<dbReference type="InterPro" id="IPR000983">
    <property type="entry name" value="Bac_GSPG_pilin"/>
</dbReference>
<reference evidence="3 4" key="1">
    <citation type="submission" date="2019-01" db="EMBL/GenBank/DDBJ databases">
        <title>Genome sequencing of strain FW100M-8.</title>
        <authorList>
            <person name="Heo J."/>
            <person name="Kim S.-J."/>
            <person name="Kim J.-S."/>
            <person name="Hong S.-B."/>
            <person name="Kwon S.-W."/>
        </authorList>
    </citation>
    <scope>NUCLEOTIDE SEQUENCE [LARGE SCALE GENOMIC DNA]</scope>
    <source>
        <strain evidence="3 4">FW100M-8</strain>
    </source>
</reference>
<proteinExistence type="predicted"/>
<organism evidence="3 4">
    <name type="scientific">Agromyces protaetiae</name>
    <dbReference type="NCBI Taxonomy" id="2509455"/>
    <lineage>
        <taxon>Bacteria</taxon>
        <taxon>Bacillati</taxon>
        <taxon>Actinomycetota</taxon>
        <taxon>Actinomycetes</taxon>
        <taxon>Micrococcales</taxon>
        <taxon>Microbacteriaceae</taxon>
        <taxon>Agromyces</taxon>
    </lineage>
</organism>